<dbReference type="EMBL" id="FOJT01000004">
    <property type="protein sequence ID" value="SFB12594.1"/>
    <property type="molecule type" value="Genomic_DNA"/>
</dbReference>
<protein>
    <submittedName>
        <fullName evidence="7">OmpA family protein</fullName>
    </submittedName>
</protein>
<dbReference type="InterPro" id="IPR050330">
    <property type="entry name" value="Bact_OuterMem_StrucFunc"/>
</dbReference>
<dbReference type="InterPro" id="IPR036737">
    <property type="entry name" value="OmpA-like_sf"/>
</dbReference>
<dbReference type="RefSeq" id="WP_091476255.1">
    <property type="nucleotide sequence ID" value="NZ_FOJT01000004.1"/>
</dbReference>
<dbReference type="OrthoDB" id="9805336at2"/>
<gene>
    <name evidence="7" type="ORF">SAMN05660845_1758</name>
</gene>
<evidence type="ECO:0000256" key="2">
    <source>
        <dbReference type="ARBA" id="ARBA00023136"/>
    </source>
</evidence>
<keyword evidence="8" id="KW-1185">Reference proteome</keyword>
<evidence type="ECO:0000256" key="5">
    <source>
        <dbReference type="SAM" id="MobiDB-lite"/>
    </source>
</evidence>
<dbReference type="PRINTS" id="PR01021">
    <property type="entry name" value="OMPADOMAIN"/>
</dbReference>
<dbReference type="Proteomes" id="UP000199604">
    <property type="component" value="Unassembled WGS sequence"/>
</dbReference>
<feature type="domain" description="OmpA-like" evidence="6">
    <location>
        <begin position="321"/>
        <end position="437"/>
    </location>
</feature>
<keyword evidence="3" id="KW-0998">Cell outer membrane</keyword>
<evidence type="ECO:0000256" key="4">
    <source>
        <dbReference type="PROSITE-ProRule" id="PRU00473"/>
    </source>
</evidence>
<evidence type="ECO:0000313" key="8">
    <source>
        <dbReference type="Proteomes" id="UP000199604"/>
    </source>
</evidence>
<sequence>MKTIFIIIVVLFFSVQSQAQFLRKLGDKAIEAAGRTVERKVEEKSEKTTGDASDKVLNPKKKSSGETNSSKENSNEPKSKKEKTSKKAEVKSAKDFVPGNKVLVFEDFSQDAIGDFPVNWLTNSSGEVVTISGTPQRWLKLSNKGAFTITDIKQLPENFTLEFEVYVNEGSFSFYSSYLNVGIVESKKKNDYIKWEEYGNGSEGVFMRMFPTVADAFQEGKLGRSEVRVYSEGEKIIGNDLDTPAFNYTKNNHVKVQIWRQKNRLRMYIGDKKVWDLPNAFQQVKYNSVVFYIHDYHNEEDKYYISNFRLAEATGDTRHKLLETGSFVTNEILFDYGKATIKPSSSKVIDEIGTVLKDNPKIKVSISGHTDSDGDEKKNLQLSEQRAMAVKTELVRKFDLNEDNIQIFGLGETQPVSKNNTEEGKKQNRRVEFKIIK</sequence>
<dbReference type="PANTHER" id="PTHR30329">
    <property type="entry name" value="STATOR ELEMENT OF FLAGELLAR MOTOR COMPLEX"/>
    <property type="match status" value="1"/>
</dbReference>
<comment type="subcellular location">
    <subcellularLocation>
        <location evidence="1">Cell outer membrane</location>
    </subcellularLocation>
</comment>
<dbReference type="Pfam" id="PF00691">
    <property type="entry name" value="OmpA"/>
    <property type="match status" value="1"/>
</dbReference>
<dbReference type="AlphaFoldDB" id="A0A1I0YGY3"/>
<dbReference type="InterPro" id="IPR006664">
    <property type="entry name" value="OMP_bac"/>
</dbReference>
<dbReference type="PANTHER" id="PTHR30329:SF21">
    <property type="entry name" value="LIPOPROTEIN YIAD-RELATED"/>
    <property type="match status" value="1"/>
</dbReference>
<dbReference type="InterPro" id="IPR006665">
    <property type="entry name" value="OmpA-like"/>
</dbReference>
<dbReference type="SUPFAM" id="SSF103088">
    <property type="entry name" value="OmpA-like"/>
    <property type="match status" value="1"/>
</dbReference>
<dbReference type="Gene3D" id="3.30.1330.60">
    <property type="entry name" value="OmpA-like domain"/>
    <property type="match status" value="1"/>
</dbReference>
<dbReference type="STRING" id="498292.SAMN05660845_1758"/>
<organism evidence="7 8">
    <name type="scientific">Flavobacterium swingsii</name>
    <dbReference type="NCBI Taxonomy" id="498292"/>
    <lineage>
        <taxon>Bacteria</taxon>
        <taxon>Pseudomonadati</taxon>
        <taxon>Bacteroidota</taxon>
        <taxon>Flavobacteriia</taxon>
        <taxon>Flavobacteriales</taxon>
        <taxon>Flavobacteriaceae</taxon>
        <taxon>Flavobacterium</taxon>
    </lineage>
</organism>
<feature type="compositionally biased region" description="Basic and acidic residues" evidence="5">
    <location>
        <begin position="36"/>
        <end position="54"/>
    </location>
</feature>
<evidence type="ECO:0000313" key="7">
    <source>
        <dbReference type="EMBL" id="SFB12594.1"/>
    </source>
</evidence>
<dbReference type="PROSITE" id="PS51123">
    <property type="entry name" value="OMPA_2"/>
    <property type="match status" value="1"/>
</dbReference>
<name>A0A1I0YGY3_9FLAO</name>
<dbReference type="CDD" id="cd07185">
    <property type="entry name" value="OmpA_C-like"/>
    <property type="match status" value="1"/>
</dbReference>
<evidence type="ECO:0000259" key="6">
    <source>
        <dbReference type="PROSITE" id="PS51123"/>
    </source>
</evidence>
<evidence type="ECO:0000256" key="3">
    <source>
        <dbReference type="ARBA" id="ARBA00023237"/>
    </source>
</evidence>
<evidence type="ECO:0000256" key="1">
    <source>
        <dbReference type="ARBA" id="ARBA00004442"/>
    </source>
</evidence>
<keyword evidence="2 4" id="KW-0472">Membrane</keyword>
<reference evidence="8" key="1">
    <citation type="submission" date="2016-10" db="EMBL/GenBank/DDBJ databases">
        <authorList>
            <person name="Varghese N."/>
            <person name="Submissions S."/>
        </authorList>
    </citation>
    <scope>NUCLEOTIDE SEQUENCE [LARGE SCALE GENOMIC DNA]</scope>
    <source>
        <strain evidence="8">DSM 21789</strain>
    </source>
</reference>
<feature type="region of interest" description="Disordered" evidence="5">
    <location>
        <begin position="36"/>
        <end position="90"/>
    </location>
</feature>
<proteinExistence type="predicted"/>
<accession>A0A1I0YGY3</accession>
<dbReference type="GO" id="GO:0009279">
    <property type="term" value="C:cell outer membrane"/>
    <property type="evidence" value="ECO:0007669"/>
    <property type="project" value="UniProtKB-SubCell"/>
</dbReference>